<evidence type="ECO:0000313" key="6">
    <source>
        <dbReference type="Proteomes" id="UP001487305"/>
    </source>
</evidence>
<comment type="caution">
    <text evidence="3">Lacks conserved residue(s) required for the propagation of feature annotation.</text>
</comment>
<evidence type="ECO:0000259" key="4">
    <source>
        <dbReference type="PROSITE" id="PS50970"/>
    </source>
</evidence>
<dbReference type="SUPFAM" id="SSF82282">
    <property type="entry name" value="Homocysteine S-methyltransferase"/>
    <property type="match status" value="1"/>
</dbReference>
<dbReference type="PANTHER" id="PTHR11103">
    <property type="entry name" value="SLR1189 PROTEIN"/>
    <property type="match status" value="1"/>
</dbReference>
<proteinExistence type="predicted"/>
<feature type="domain" description="Hcy-binding" evidence="4">
    <location>
        <begin position="1"/>
        <end position="288"/>
    </location>
</feature>
<dbReference type="PROSITE" id="PS50970">
    <property type="entry name" value="HCY"/>
    <property type="match status" value="1"/>
</dbReference>
<gene>
    <name evidence="5" type="ORF">AAA083_14765</name>
</gene>
<sequence length="297" mass="31978">MPDIEMRFNRDMLVLSAPVDEVLSRQGVDIEHDREFLSLIEPEAVREAYRLESVAGAQCLVTNTAGITAARLAHVNMEDRPLELAEASLTVLRSLRPQHIIAEIGPTYLPIDASSATSLKQNRDQYADAARAFGASEYDALFLNGMVSLPDVQCALMGVRMVYDGPVFASIDVEADGTISRRNQPIEEAVSLMAEYGASVVGFATAAPLDETVELAKRVRAIWDGPLLVQLAVRKHDPKQGVATKENPYYCPDVMIEAATKLRGAGVQFLRATGAATPSYTGALVAASAGFDVVAQA</sequence>
<reference evidence="5 6" key="1">
    <citation type="submission" date="2024-04" db="EMBL/GenBank/DDBJ databases">
        <title>Human intestinal bacterial collection.</title>
        <authorList>
            <person name="Pauvert C."/>
            <person name="Hitch T.C.A."/>
            <person name="Clavel T."/>
        </authorList>
    </citation>
    <scope>NUCLEOTIDE SEQUENCE [LARGE SCALE GENOMIC DNA]</scope>
    <source>
        <strain evidence="5 6">CLA-KB-H42</strain>
    </source>
</reference>
<organism evidence="5 6">
    <name type="scientific">Raoultibacter massiliensis</name>
    <dbReference type="NCBI Taxonomy" id="1852371"/>
    <lineage>
        <taxon>Bacteria</taxon>
        <taxon>Bacillati</taxon>
        <taxon>Actinomycetota</taxon>
        <taxon>Coriobacteriia</taxon>
        <taxon>Eggerthellales</taxon>
        <taxon>Eggerthellaceae</taxon>
        <taxon>Raoultibacter</taxon>
    </lineage>
</organism>
<evidence type="ECO:0000313" key="5">
    <source>
        <dbReference type="EMBL" id="MEQ3364239.1"/>
    </source>
</evidence>
<dbReference type="PANTHER" id="PTHR11103:SF18">
    <property type="entry name" value="SLR1189 PROTEIN"/>
    <property type="match status" value="1"/>
</dbReference>
<keyword evidence="6" id="KW-1185">Reference proteome</keyword>
<keyword evidence="1" id="KW-0489">Methyltransferase</keyword>
<evidence type="ECO:0000256" key="1">
    <source>
        <dbReference type="ARBA" id="ARBA00022603"/>
    </source>
</evidence>
<dbReference type="Gene3D" id="3.20.20.330">
    <property type="entry name" value="Homocysteine-binding-like domain"/>
    <property type="match status" value="1"/>
</dbReference>
<dbReference type="InterPro" id="IPR036589">
    <property type="entry name" value="HCY_dom_sf"/>
</dbReference>
<protein>
    <submittedName>
        <fullName evidence="5">Homocysteine S-methyltransferase family protein</fullName>
    </submittedName>
</protein>
<evidence type="ECO:0000256" key="2">
    <source>
        <dbReference type="ARBA" id="ARBA00022679"/>
    </source>
</evidence>
<dbReference type="EMBL" id="JBBNOP010000020">
    <property type="protein sequence ID" value="MEQ3364239.1"/>
    <property type="molecule type" value="Genomic_DNA"/>
</dbReference>
<accession>A0ABV1JGL8</accession>
<comment type="caution">
    <text evidence="5">The sequence shown here is derived from an EMBL/GenBank/DDBJ whole genome shotgun (WGS) entry which is preliminary data.</text>
</comment>
<name>A0ABV1JGL8_9ACTN</name>
<dbReference type="Pfam" id="PF02574">
    <property type="entry name" value="S-methyl_trans"/>
    <property type="match status" value="1"/>
</dbReference>
<keyword evidence="2" id="KW-0808">Transferase</keyword>
<dbReference type="InterPro" id="IPR003726">
    <property type="entry name" value="HCY_dom"/>
</dbReference>
<dbReference type="Proteomes" id="UP001487305">
    <property type="component" value="Unassembled WGS sequence"/>
</dbReference>
<dbReference type="RefSeq" id="WP_349227951.1">
    <property type="nucleotide sequence ID" value="NZ_JBBNOP010000020.1"/>
</dbReference>
<evidence type="ECO:0000256" key="3">
    <source>
        <dbReference type="PROSITE-ProRule" id="PRU00333"/>
    </source>
</evidence>